<name>A0A4Y1N0X2_9PROT</name>
<dbReference type="RefSeq" id="WP_265545613.1">
    <property type="nucleotide sequence ID" value="NZ_CP025061.1"/>
</dbReference>
<organism evidence="1">
    <name type="scientific">Roseomonas mucosa</name>
    <dbReference type="NCBI Taxonomy" id="207340"/>
    <lineage>
        <taxon>Bacteria</taxon>
        <taxon>Pseudomonadati</taxon>
        <taxon>Pseudomonadota</taxon>
        <taxon>Alphaproteobacteria</taxon>
        <taxon>Acetobacterales</taxon>
        <taxon>Roseomonadaceae</taxon>
        <taxon>Roseomonas</taxon>
    </lineage>
</organism>
<sequence length="177" mass="19731">MTQDIPGTPEVADYEPRYTTAQVSKATGIPQDTIKSWLSRKPQVILMTKEERENVGKGKPYLFSFSRTVHLLLTAKLVQMGLQPRQAAMGAAGFTDLGQGYTPDSDISKVRMPGQLYRDGYTVLVLHSGEEIGRVIQMDPRTTKLFDLFVDRGRHEDAIAILVNPLIERLRGALADE</sequence>
<accession>A0A4Y1N0X2</accession>
<gene>
    <name evidence="1" type="ORF">RADP37_04999</name>
</gene>
<dbReference type="EMBL" id="CP025189">
    <property type="protein sequence ID" value="AWV23936.1"/>
    <property type="molecule type" value="Genomic_DNA"/>
</dbReference>
<proteinExistence type="predicted"/>
<dbReference type="AlphaFoldDB" id="A0A4Y1N0X2"/>
<protein>
    <recommendedName>
        <fullName evidence="2">HTH merR-type domain-containing protein</fullName>
    </recommendedName>
</protein>
<evidence type="ECO:0008006" key="2">
    <source>
        <dbReference type="Google" id="ProtNLM"/>
    </source>
</evidence>
<reference evidence="1" key="1">
    <citation type="submission" date="2017-12" db="EMBL/GenBank/DDBJ databases">
        <authorList>
            <person name="Martens C."/>
            <person name="Dahlstrom E."/>
            <person name="Barbian K."/>
            <person name="Sykora L."/>
            <person name="Ricklefs S."/>
            <person name="Bruno D."/>
            <person name="Anzick I."/>
            <person name="Myles I."/>
            <person name="Datta S.K."/>
        </authorList>
    </citation>
    <scope>NUCLEOTIDE SEQUENCE</scope>
    <source>
        <strain evidence="1">AD2</strain>
    </source>
</reference>
<evidence type="ECO:0000313" key="1">
    <source>
        <dbReference type="EMBL" id="AWV23936.1"/>
    </source>
</evidence>